<evidence type="ECO:0000313" key="3">
    <source>
        <dbReference type="EMBL" id="MRW90586.1"/>
    </source>
</evidence>
<feature type="region of interest" description="Disordered" evidence="1">
    <location>
        <begin position="268"/>
        <end position="287"/>
    </location>
</feature>
<reference evidence="3 4" key="1">
    <citation type="submission" date="2019-11" db="EMBL/GenBank/DDBJ databases">
        <title>Novel species isolated from a subtropical stream in China.</title>
        <authorList>
            <person name="Lu H."/>
        </authorList>
    </citation>
    <scope>NUCLEOTIDE SEQUENCE [LARGE SCALE GENOMIC DNA]</scope>
    <source>
        <strain evidence="3 4">FT80W</strain>
    </source>
</reference>
<evidence type="ECO:0000313" key="4">
    <source>
        <dbReference type="Proteomes" id="UP000433309"/>
    </source>
</evidence>
<evidence type="ECO:0000256" key="1">
    <source>
        <dbReference type="SAM" id="MobiDB-lite"/>
    </source>
</evidence>
<dbReference type="PANTHER" id="PTHR35586:SF1">
    <property type="entry name" value="SLL1691 PROTEIN"/>
    <property type="match status" value="1"/>
</dbReference>
<proteinExistence type="predicted"/>
<dbReference type="InterPro" id="IPR025587">
    <property type="entry name" value="DUF4351"/>
</dbReference>
<comment type="caution">
    <text evidence="3">The sequence shown here is derived from an EMBL/GenBank/DDBJ whole genome shotgun (WGS) entry which is preliminary data.</text>
</comment>
<dbReference type="AlphaFoldDB" id="A0A6I2L204"/>
<dbReference type="RefSeq" id="WP_154376198.1">
    <property type="nucleotide sequence ID" value="NZ_WKJK01000005.1"/>
</dbReference>
<organism evidence="3 4">
    <name type="scientific">Duganella guangzhouensis</name>
    <dbReference type="NCBI Taxonomy" id="2666084"/>
    <lineage>
        <taxon>Bacteria</taxon>
        <taxon>Pseudomonadati</taxon>
        <taxon>Pseudomonadota</taxon>
        <taxon>Betaproteobacteria</taxon>
        <taxon>Burkholderiales</taxon>
        <taxon>Oxalobacteraceae</taxon>
        <taxon>Telluria group</taxon>
        <taxon>Duganella</taxon>
    </lineage>
</organism>
<sequence length="343" mass="39706">MQNVAPSARYDLPWKAAIAHAPRAFLRFFFPALANQIDWHKRPRFHDKELASIGFGSDPHGMVADQLLEVCLRDAGATWMLIHIEVQAQRATSLPKRVLDYNYRIATAYARPVASLVLLADDDPNWRPRAFHHQLYETVMGISYSIAKLLDHASNEHALLASDNPFALLTLAHLHTQQAHHDADLLYAAKLRLTELLYQHRWSKERILTMFKVINWMMALPEQYQTRYWQAVIQFGKEQQMKSKPVIEWVTPLEEMFMDWGRKEGLEKGLEKGREEGRKEGFEEGTELGRREGAATLLERQLEHRFGPLPKTTRNKLTKADMDQLAAWSETLLEAQSLRQVFR</sequence>
<protein>
    <submittedName>
        <fullName evidence="3">DUF4351 domain-containing protein</fullName>
    </submittedName>
</protein>
<name>A0A6I2L204_9BURK</name>
<keyword evidence="4" id="KW-1185">Reference proteome</keyword>
<evidence type="ECO:0000259" key="2">
    <source>
        <dbReference type="Pfam" id="PF14261"/>
    </source>
</evidence>
<dbReference type="PANTHER" id="PTHR35586">
    <property type="entry name" value="SLL1691 PROTEIN"/>
    <property type="match status" value="1"/>
</dbReference>
<dbReference type="Proteomes" id="UP000433309">
    <property type="component" value="Unassembled WGS sequence"/>
</dbReference>
<feature type="domain" description="DUF4351" evidence="2">
    <location>
        <begin position="289"/>
        <end position="339"/>
    </location>
</feature>
<accession>A0A6I2L204</accession>
<gene>
    <name evidence="3" type="ORF">GJ699_11365</name>
</gene>
<dbReference type="EMBL" id="WKJK01000005">
    <property type="protein sequence ID" value="MRW90586.1"/>
    <property type="molecule type" value="Genomic_DNA"/>
</dbReference>
<dbReference type="Pfam" id="PF14261">
    <property type="entry name" value="DUF4351"/>
    <property type="match status" value="1"/>
</dbReference>